<evidence type="ECO:0000313" key="5">
    <source>
        <dbReference type="Proteomes" id="UP001305779"/>
    </source>
</evidence>
<evidence type="ECO:0000256" key="2">
    <source>
        <dbReference type="SAM" id="SignalP"/>
    </source>
</evidence>
<dbReference type="Pfam" id="PF26534">
    <property type="entry name" value="NTF2_7"/>
    <property type="match status" value="1"/>
</dbReference>
<evidence type="ECO:0000259" key="3">
    <source>
        <dbReference type="Pfam" id="PF26534"/>
    </source>
</evidence>
<feature type="compositionally biased region" description="Low complexity" evidence="1">
    <location>
        <begin position="88"/>
        <end position="115"/>
    </location>
</feature>
<protein>
    <recommendedName>
        <fullName evidence="3">NTF2-like domain-containing protein</fullName>
    </recommendedName>
</protein>
<feature type="signal peptide" evidence="2">
    <location>
        <begin position="1"/>
        <end position="18"/>
    </location>
</feature>
<keyword evidence="5" id="KW-1185">Reference proteome</keyword>
<gene>
    <name evidence="4" type="ORF">PRZ48_005887</name>
</gene>
<evidence type="ECO:0000256" key="1">
    <source>
        <dbReference type="SAM" id="MobiDB-lite"/>
    </source>
</evidence>
<dbReference type="Proteomes" id="UP001305779">
    <property type="component" value="Unassembled WGS sequence"/>
</dbReference>
<keyword evidence="2" id="KW-0732">Signal</keyword>
<feature type="region of interest" description="Disordered" evidence="1">
    <location>
        <begin position="77"/>
        <end position="129"/>
    </location>
</feature>
<organism evidence="4 5">
    <name type="scientific">Zasmidium cellare</name>
    <name type="common">Wine cellar mold</name>
    <name type="synonym">Racodium cellare</name>
    <dbReference type="NCBI Taxonomy" id="395010"/>
    <lineage>
        <taxon>Eukaryota</taxon>
        <taxon>Fungi</taxon>
        <taxon>Dikarya</taxon>
        <taxon>Ascomycota</taxon>
        <taxon>Pezizomycotina</taxon>
        <taxon>Dothideomycetes</taxon>
        <taxon>Dothideomycetidae</taxon>
        <taxon>Mycosphaerellales</taxon>
        <taxon>Mycosphaerellaceae</taxon>
        <taxon>Zasmidium</taxon>
    </lineage>
</organism>
<dbReference type="InterPro" id="IPR058645">
    <property type="entry name" value="NTF2-like_dom_7"/>
</dbReference>
<evidence type="ECO:0000313" key="4">
    <source>
        <dbReference type="EMBL" id="KAK4502462.1"/>
    </source>
</evidence>
<name>A0ABR0ELU0_ZASCE</name>
<comment type="caution">
    <text evidence="4">The sequence shown here is derived from an EMBL/GenBank/DDBJ whole genome shotgun (WGS) entry which is preliminary data.</text>
</comment>
<feature type="domain" description="NTF2-like" evidence="3">
    <location>
        <begin position="30"/>
        <end position="101"/>
    </location>
</feature>
<feature type="chain" id="PRO_5045318141" description="NTF2-like domain-containing protein" evidence="2">
    <location>
        <begin position="19"/>
        <end position="233"/>
    </location>
</feature>
<sequence length="233" mass="24730">MKSTLATLLVTAIPFTHAAVLRRQDDCRIITLEEAQSFTDSFATLLTRNGDVNETAANILSTNFTLISNGVLSYQGEPVMSPNEETAPSLTTLQLTPSPSPSPNATNAPPSYGSPTPTPTPTPSPVPGTVTSDAASYLAFLTTYNLTSLTTTRLELSAPDASCITSITWIYDFLLDDNTSFPIKAIGILDVDWEIEGQRWVATRYEVEFDAFAAAAAAGREVPGPVPVGGGRA</sequence>
<reference evidence="4 5" key="1">
    <citation type="journal article" date="2023" name="G3 (Bethesda)">
        <title>A chromosome-level genome assembly of Zasmidium syzygii isolated from banana leaves.</title>
        <authorList>
            <person name="van Westerhoven A.C."/>
            <person name="Mehrabi R."/>
            <person name="Talebi R."/>
            <person name="Steentjes M.B.F."/>
            <person name="Corcolon B."/>
            <person name="Chong P.A."/>
            <person name="Kema G.H.J."/>
            <person name="Seidl M.F."/>
        </authorList>
    </citation>
    <scope>NUCLEOTIDE SEQUENCE [LARGE SCALE GENOMIC DNA]</scope>
    <source>
        <strain evidence="4 5">P124</strain>
    </source>
</reference>
<dbReference type="EMBL" id="JAXOVC010000004">
    <property type="protein sequence ID" value="KAK4502462.1"/>
    <property type="molecule type" value="Genomic_DNA"/>
</dbReference>
<feature type="compositionally biased region" description="Pro residues" evidence="1">
    <location>
        <begin position="116"/>
        <end position="126"/>
    </location>
</feature>
<accession>A0ABR0ELU0</accession>
<proteinExistence type="predicted"/>